<evidence type="ECO:0000256" key="1">
    <source>
        <dbReference type="SAM" id="MobiDB-lite"/>
    </source>
</evidence>
<name>A0A9P5H3L9_9HYPO</name>
<accession>A0A9P5H3L9</accession>
<proteinExistence type="predicted"/>
<dbReference type="EMBL" id="JAANBB010000282">
    <property type="protein sequence ID" value="KAF7544855.1"/>
    <property type="molecule type" value="Genomic_DNA"/>
</dbReference>
<dbReference type="Proteomes" id="UP000722485">
    <property type="component" value="Unassembled WGS sequence"/>
</dbReference>
<dbReference type="AlphaFoldDB" id="A0A9P5H3L9"/>
<gene>
    <name evidence="2" type="ORF">G7Z17_g9635</name>
</gene>
<feature type="region of interest" description="Disordered" evidence="1">
    <location>
        <begin position="152"/>
        <end position="189"/>
    </location>
</feature>
<evidence type="ECO:0000313" key="3">
    <source>
        <dbReference type="Proteomes" id="UP000722485"/>
    </source>
</evidence>
<sequence length="286" mass="31205">MCRETIALAICAPQNPPALSFTCGKLHMVSGHRAVCTRARGPCVCFFGTCGTVERDVTTTAVDFAVLTKLRCAQCTTREDDVGDRRKGREIIESPLLQRPALSRDDDQVYRKHYATLKELWGGEPSCPYHPLPDLAQASSELSVHEAADIQTDNAHLEKPSEKPTATPASERKRIDNVVEPPVSESEDDDNLVDSILENVKIITNAINDIAELEMPRTKITNGLETGVGIKSSCWATANSNNVTPHATTSTKPTRRVPEVKADSKSSDVTRQIANAKSFLGKLPPM</sequence>
<reference evidence="2" key="1">
    <citation type="submission" date="2020-03" db="EMBL/GenBank/DDBJ databases">
        <title>Draft Genome Sequence of Cylindrodendrum hubeiense.</title>
        <authorList>
            <person name="Buettner E."/>
            <person name="Kellner H."/>
        </authorList>
    </citation>
    <scope>NUCLEOTIDE SEQUENCE</scope>
    <source>
        <strain evidence="2">IHI 201604</strain>
    </source>
</reference>
<organism evidence="2 3">
    <name type="scientific">Cylindrodendrum hubeiense</name>
    <dbReference type="NCBI Taxonomy" id="595255"/>
    <lineage>
        <taxon>Eukaryota</taxon>
        <taxon>Fungi</taxon>
        <taxon>Dikarya</taxon>
        <taxon>Ascomycota</taxon>
        <taxon>Pezizomycotina</taxon>
        <taxon>Sordariomycetes</taxon>
        <taxon>Hypocreomycetidae</taxon>
        <taxon>Hypocreales</taxon>
        <taxon>Nectriaceae</taxon>
        <taxon>Cylindrodendrum</taxon>
    </lineage>
</organism>
<comment type="caution">
    <text evidence="2">The sequence shown here is derived from an EMBL/GenBank/DDBJ whole genome shotgun (WGS) entry which is preliminary data.</text>
</comment>
<protein>
    <submittedName>
        <fullName evidence="2">Uncharacterized protein</fullName>
    </submittedName>
</protein>
<feature type="compositionally biased region" description="Basic and acidic residues" evidence="1">
    <location>
        <begin position="256"/>
        <end position="268"/>
    </location>
</feature>
<feature type="compositionally biased region" description="Polar residues" evidence="1">
    <location>
        <begin position="243"/>
        <end position="252"/>
    </location>
</feature>
<dbReference type="OrthoDB" id="5072071at2759"/>
<feature type="region of interest" description="Disordered" evidence="1">
    <location>
        <begin position="243"/>
        <end position="269"/>
    </location>
</feature>
<keyword evidence="3" id="KW-1185">Reference proteome</keyword>
<evidence type="ECO:0000313" key="2">
    <source>
        <dbReference type="EMBL" id="KAF7544855.1"/>
    </source>
</evidence>